<comment type="caution">
    <text evidence="1">The sequence shown here is derived from an EMBL/GenBank/DDBJ whole genome shotgun (WGS) entry which is preliminary data.</text>
</comment>
<dbReference type="Gene3D" id="3.40.50.2300">
    <property type="match status" value="1"/>
</dbReference>
<evidence type="ECO:0008006" key="3">
    <source>
        <dbReference type="Google" id="ProtNLM"/>
    </source>
</evidence>
<name>A0A9W6GGB2_9BACT</name>
<protein>
    <recommendedName>
        <fullName evidence="3">Response regulatory domain-containing protein</fullName>
    </recommendedName>
</protein>
<keyword evidence="2" id="KW-1185">Reference proteome</keyword>
<gene>
    <name evidence="1" type="ORF">TISLANDTSLP1_10920</name>
</gene>
<evidence type="ECO:0000313" key="2">
    <source>
        <dbReference type="Proteomes" id="UP001144297"/>
    </source>
</evidence>
<accession>A0A9W6GGB2</accession>
<dbReference type="Proteomes" id="UP001144297">
    <property type="component" value="Unassembled WGS sequence"/>
</dbReference>
<sequence length="137" mass="15758">MKKKIIVCVQQDIKNTINWALKDLPVVSAQYFDHIYQVEKLFAGETDFCGIVIDSKIDNESSIPFLQTIRDKSKIKILLIISADTPKQEIVKLIQDKMVDNVIIRPFNANQMVDAVAKICGIERPSEKPWYMYTKPQ</sequence>
<proteinExistence type="predicted"/>
<dbReference type="AlphaFoldDB" id="A0A9W6GGB2"/>
<evidence type="ECO:0000313" key="1">
    <source>
        <dbReference type="EMBL" id="GLI53399.1"/>
    </source>
</evidence>
<dbReference type="SUPFAM" id="SSF52172">
    <property type="entry name" value="CheY-like"/>
    <property type="match status" value="1"/>
</dbReference>
<organism evidence="1 2">
    <name type="scientific">Thermodesulfovibrio yellowstonii</name>
    <dbReference type="NCBI Taxonomy" id="28262"/>
    <lineage>
        <taxon>Bacteria</taxon>
        <taxon>Pseudomonadati</taxon>
        <taxon>Nitrospirota</taxon>
        <taxon>Thermodesulfovibrionia</taxon>
        <taxon>Thermodesulfovibrionales</taxon>
        <taxon>Thermodesulfovibrionaceae</taxon>
        <taxon>Thermodesulfovibrio</taxon>
    </lineage>
</organism>
<dbReference type="EMBL" id="BSDX01000001">
    <property type="protein sequence ID" value="GLI53399.1"/>
    <property type="molecule type" value="Genomic_DNA"/>
</dbReference>
<reference evidence="1" key="1">
    <citation type="submission" date="2022-12" db="EMBL/GenBank/DDBJ databases">
        <title>Reference genome sequencing for broad-spectrum identification of bacterial and archaeal isolates by mass spectrometry.</title>
        <authorList>
            <person name="Sekiguchi Y."/>
            <person name="Tourlousse D.M."/>
        </authorList>
    </citation>
    <scope>NUCLEOTIDE SEQUENCE</scope>
    <source>
        <strain evidence="1">TSL-P1</strain>
    </source>
</reference>
<dbReference type="InterPro" id="IPR011006">
    <property type="entry name" value="CheY-like_superfamily"/>
</dbReference>